<dbReference type="PANTHER" id="PTHR23090:SF9">
    <property type="entry name" value="GLUTAMINE-DEPENDENT NAD(+) SYNTHETASE"/>
    <property type="match status" value="1"/>
</dbReference>
<dbReference type="UniPathway" id="UPA00253">
    <property type="reaction ID" value="UER00334"/>
</dbReference>
<gene>
    <name evidence="7" type="primary">nadE</name>
    <name evidence="11" type="ORF">SAMN05660841_02399</name>
</gene>
<dbReference type="GO" id="GO:0004359">
    <property type="term" value="F:glutaminase activity"/>
    <property type="evidence" value="ECO:0007669"/>
    <property type="project" value="InterPro"/>
</dbReference>
<feature type="binding site" evidence="7">
    <location>
        <position position="182"/>
    </location>
    <ligand>
        <name>L-glutamine</name>
        <dbReference type="ChEBI" id="CHEBI:58359"/>
    </ligand>
</feature>
<feature type="domain" description="CN hydrolase" evidence="10">
    <location>
        <begin position="1"/>
        <end position="252"/>
    </location>
</feature>
<dbReference type="InterPro" id="IPR036526">
    <property type="entry name" value="C-N_Hydrolase_sf"/>
</dbReference>
<comment type="pathway">
    <text evidence="1 7 8">Cofactor biosynthesis; NAD(+) biosynthesis; NAD(+) from deamido-NAD(+) (L-Gln route): step 1/1.</text>
</comment>
<comment type="similarity">
    <text evidence="2 7 8">In the C-terminal section; belongs to the NAD synthetase family.</text>
</comment>
<reference evidence="12" key="1">
    <citation type="submission" date="2017-02" db="EMBL/GenBank/DDBJ databases">
        <authorList>
            <person name="Varghese N."/>
            <person name="Submissions S."/>
        </authorList>
    </citation>
    <scope>NUCLEOTIDE SEQUENCE [LARGE SCALE GENOMIC DNA]</scope>
    <source>
        <strain evidence="12">DSM 24091</strain>
    </source>
</reference>
<comment type="caution">
    <text evidence="7">Lacks conserved residue(s) required for the propagation of feature annotation.</text>
</comment>
<feature type="active site" description="Proton acceptor; for glutaminase activity" evidence="7">
    <location>
        <position position="41"/>
    </location>
</feature>
<keyword evidence="3 7" id="KW-0436">Ligase</keyword>
<feature type="binding site" evidence="7">
    <location>
        <position position="118"/>
    </location>
    <ligand>
        <name>L-glutamine</name>
        <dbReference type="ChEBI" id="CHEBI:58359"/>
    </ligand>
</feature>
<dbReference type="FunFam" id="3.40.50.620:FF:000106">
    <property type="entry name" value="Glutamine-dependent NAD(+) synthetase"/>
    <property type="match status" value="1"/>
</dbReference>
<feature type="active site" description="Nucleophile; for glutaminase activity" evidence="7">
    <location>
        <position position="148"/>
    </location>
</feature>
<dbReference type="PROSITE" id="PS50263">
    <property type="entry name" value="CN_HYDROLASE"/>
    <property type="match status" value="1"/>
</dbReference>
<dbReference type="NCBIfam" id="NF010588">
    <property type="entry name" value="PRK13981.1"/>
    <property type="match status" value="1"/>
</dbReference>
<protein>
    <recommendedName>
        <fullName evidence="7 8">Glutamine-dependent NAD(+) synthetase</fullName>
        <ecNumber evidence="7 8">6.3.5.1</ecNumber>
    </recommendedName>
    <alternativeName>
        <fullName evidence="7 8">NAD(+) synthase [glutamine-hydrolyzing]</fullName>
    </alternativeName>
</protein>
<dbReference type="PANTHER" id="PTHR23090">
    <property type="entry name" value="NH 3 /GLUTAMINE-DEPENDENT NAD + SYNTHETASE"/>
    <property type="match status" value="1"/>
</dbReference>
<feature type="binding site" evidence="7">
    <location>
        <position position="378"/>
    </location>
    <ligand>
        <name>deamido-NAD(+)</name>
        <dbReference type="ChEBI" id="CHEBI:58437"/>
        <note>ligand shared between two neighboring subunits</note>
    </ligand>
</feature>
<dbReference type="Gene3D" id="3.60.110.10">
    <property type="entry name" value="Carbon-nitrogen hydrolase"/>
    <property type="match status" value="1"/>
</dbReference>
<dbReference type="Pfam" id="PF00795">
    <property type="entry name" value="CN_hydrolase"/>
    <property type="match status" value="1"/>
</dbReference>
<evidence type="ECO:0000256" key="1">
    <source>
        <dbReference type="ARBA" id="ARBA00005188"/>
    </source>
</evidence>
<dbReference type="EMBL" id="FUZF01000010">
    <property type="protein sequence ID" value="SKB79872.1"/>
    <property type="molecule type" value="Genomic_DNA"/>
</dbReference>
<dbReference type="NCBIfam" id="TIGR00552">
    <property type="entry name" value="nadE"/>
    <property type="match status" value="1"/>
</dbReference>
<dbReference type="RefSeq" id="WP_079643315.1">
    <property type="nucleotide sequence ID" value="NZ_FUZF01000010.1"/>
</dbReference>
<dbReference type="OrthoDB" id="9803818at2"/>
<keyword evidence="12" id="KW-1185">Reference proteome</keyword>
<comment type="function">
    <text evidence="7">Catalyzes the ATP-dependent amidation of deamido-NAD to form NAD. Uses L-glutamine as a nitrogen source.</text>
</comment>
<evidence type="ECO:0000256" key="3">
    <source>
        <dbReference type="ARBA" id="ARBA00022598"/>
    </source>
</evidence>
<evidence type="ECO:0000256" key="9">
    <source>
        <dbReference type="RuleBase" id="RU003811"/>
    </source>
</evidence>
<dbReference type="GO" id="GO:0008795">
    <property type="term" value="F:NAD+ synthase activity"/>
    <property type="evidence" value="ECO:0007669"/>
    <property type="project" value="UniProtKB-UniRule"/>
</dbReference>
<evidence type="ECO:0000313" key="11">
    <source>
        <dbReference type="EMBL" id="SKB79872.1"/>
    </source>
</evidence>
<dbReference type="SUPFAM" id="SSF52402">
    <property type="entry name" value="Adenine nucleotide alpha hydrolases-like"/>
    <property type="match status" value="1"/>
</dbReference>
<evidence type="ECO:0000256" key="6">
    <source>
        <dbReference type="ARBA" id="ARBA00023027"/>
    </source>
</evidence>
<evidence type="ECO:0000256" key="8">
    <source>
        <dbReference type="PIRNR" id="PIRNR006630"/>
    </source>
</evidence>
<dbReference type="EC" id="6.3.5.1" evidence="7 8"/>
<dbReference type="InterPro" id="IPR014729">
    <property type="entry name" value="Rossmann-like_a/b/a_fold"/>
</dbReference>
<dbReference type="InterPro" id="IPR022310">
    <property type="entry name" value="NAD/GMP_synthase"/>
</dbReference>
<dbReference type="GO" id="GO:0009435">
    <property type="term" value="P:NAD+ biosynthetic process"/>
    <property type="evidence" value="ECO:0007669"/>
    <property type="project" value="UniProtKB-UniRule"/>
</dbReference>
<dbReference type="InterPro" id="IPR014445">
    <property type="entry name" value="Gln-dep_NAD_synthase"/>
</dbReference>
<organism evidence="11 12">
    <name type="scientific">Sphingobacterium nematocida</name>
    <dbReference type="NCBI Taxonomy" id="1513896"/>
    <lineage>
        <taxon>Bacteria</taxon>
        <taxon>Pseudomonadati</taxon>
        <taxon>Bacteroidota</taxon>
        <taxon>Sphingobacteriia</taxon>
        <taxon>Sphingobacteriales</taxon>
        <taxon>Sphingobacteriaceae</taxon>
        <taxon>Sphingobacterium</taxon>
    </lineage>
</organism>
<dbReference type="GO" id="GO:0003952">
    <property type="term" value="F:NAD+ synthase (glutamine-hydrolyzing) activity"/>
    <property type="evidence" value="ECO:0007669"/>
    <property type="project" value="UniProtKB-UniRule"/>
</dbReference>
<dbReference type="InterPro" id="IPR003694">
    <property type="entry name" value="NAD_synthase"/>
</dbReference>
<keyword evidence="6 7" id="KW-0520">NAD</keyword>
<feature type="binding site" evidence="7">
    <location>
        <position position="407"/>
    </location>
    <ligand>
        <name>deamido-NAD(+)</name>
        <dbReference type="ChEBI" id="CHEBI:58437"/>
        <note>ligand shared between two neighboring subunits</note>
    </ligand>
</feature>
<evidence type="ECO:0000313" key="12">
    <source>
        <dbReference type="Proteomes" id="UP000190150"/>
    </source>
</evidence>
<dbReference type="CDD" id="cd00553">
    <property type="entry name" value="NAD_synthase"/>
    <property type="match status" value="1"/>
</dbReference>
<dbReference type="Pfam" id="PF02540">
    <property type="entry name" value="NAD_synthase"/>
    <property type="match status" value="1"/>
</dbReference>
<dbReference type="STRING" id="1513896.SAMN05660841_02399"/>
<dbReference type="SUPFAM" id="SSF56317">
    <property type="entry name" value="Carbon-nitrogen hydrolase"/>
    <property type="match status" value="1"/>
</dbReference>
<evidence type="ECO:0000256" key="2">
    <source>
        <dbReference type="ARBA" id="ARBA00007145"/>
    </source>
</evidence>
<dbReference type="Proteomes" id="UP000190150">
    <property type="component" value="Unassembled WGS sequence"/>
</dbReference>
<accession>A0A1T5E716</accession>
<dbReference type="GO" id="GO:0005737">
    <property type="term" value="C:cytoplasm"/>
    <property type="evidence" value="ECO:0007669"/>
    <property type="project" value="InterPro"/>
</dbReference>
<comment type="similarity">
    <text evidence="9">Belongs to the NAD synthetase family.</text>
</comment>
<feature type="binding site" evidence="7">
    <location>
        <begin position="295"/>
        <end position="302"/>
    </location>
    <ligand>
        <name>ATP</name>
        <dbReference type="ChEBI" id="CHEBI:30616"/>
    </ligand>
</feature>
<name>A0A1T5E716_9SPHI</name>
<sequence length="546" mass="60329">MRIALAQLNYHIGNFEQNEEKIVRAINQAKEAKANLIVFAELAIGGYPAKDLLRNAVFLDQCQQSLSRIATHCDTIDCIIGAPIHNGKEEGKPLSNAAVVLSKGKVQNSYKKSLLPDYDVFDEYRYFEPNRDLHCIELSDLKIALTVCEDLWDNDQDNSYKGDLMLELAQEKPDLIINIAASPFSYVHYEKRIAVLSANALKANAPLIYVNQVGAHTDIIFDGRSLAMTKSASVIAELQAFEEDLQYVTFERGDLHTTVDFRPEELTETARIHQALILGLKDYFSKSGFKKAVLGLSGGLDSAIVAALAVEALGADNVLAVLMPSVYSTEHSLKDALDLVNNTSCQHIVLPIKEIAQSFEDTLSDAFKGLSADTTEENIQARTRGTLLMAISNKFGHILLNTSNKSEAAVGYGTLYGDMAGSLSVIGDVYKTQAYKLAKYINRDREIIPINTIVKPPSAELRPDQKDSDSLPDYAILDAILYQLIELEKAGSEIIHLGFEEQLVRRVTKLVNNAEFKRFQAPPILRVSPKAFGSGRQIPLVAKFSF</sequence>
<evidence type="ECO:0000256" key="5">
    <source>
        <dbReference type="ARBA" id="ARBA00022840"/>
    </source>
</evidence>
<comment type="catalytic activity">
    <reaction evidence="7 8">
        <text>deamido-NAD(+) + L-glutamine + ATP + H2O = L-glutamate + AMP + diphosphate + NAD(+) + H(+)</text>
        <dbReference type="Rhea" id="RHEA:24384"/>
        <dbReference type="ChEBI" id="CHEBI:15377"/>
        <dbReference type="ChEBI" id="CHEBI:15378"/>
        <dbReference type="ChEBI" id="CHEBI:29985"/>
        <dbReference type="ChEBI" id="CHEBI:30616"/>
        <dbReference type="ChEBI" id="CHEBI:33019"/>
        <dbReference type="ChEBI" id="CHEBI:57540"/>
        <dbReference type="ChEBI" id="CHEBI:58359"/>
        <dbReference type="ChEBI" id="CHEBI:58437"/>
        <dbReference type="ChEBI" id="CHEBI:456215"/>
        <dbReference type="EC" id="6.3.5.1"/>
    </reaction>
</comment>
<feature type="binding site" evidence="7">
    <location>
        <position position="402"/>
    </location>
    <ligand>
        <name>ATP</name>
        <dbReference type="ChEBI" id="CHEBI:30616"/>
    </ligand>
</feature>
<dbReference type="Gene3D" id="3.40.50.620">
    <property type="entry name" value="HUPs"/>
    <property type="match status" value="1"/>
</dbReference>
<evidence type="ECO:0000256" key="4">
    <source>
        <dbReference type="ARBA" id="ARBA00022741"/>
    </source>
</evidence>
<proteinExistence type="inferred from homology"/>
<feature type="active site" description="For glutaminase activity" evidence="7">
    <location>
        <position position="112"/>
    </location>
</feature>
<evidence type="ECO:0000256" key="7">
    <source>
        <dbReference type="HAMAP-Rule" id="MF_02090"/>
    </source>
</evidence>
<keyword evidence="5 7" id="KW-0067">ATP-binding</keyword>
<dbReference type="CDD" id="cd07570">
    <property type="entry name" value="GAT_Gln-NAD-synth"/>
    <property type="match status" value="1"/>
</dbReference>
<dbReference type="PIRSF" id="PIRSF006630">
    <property type="entry name" value="NADS_GAT"/>
    <property type="match status" value="1"/>
</dbReference>
<dbReference type="InterPro" id="IPR003010">
    <property type="entry name" value="C-N_Hydrolase"/>
</dbReference>
<dbReference type="HAMAP" id="MF_02090">
    <property type="entry name" value="NadE_glutamine_dep"/>
    <property type="match status" value="1"/>
</dbReference>
<evidence type="ECO:0000259" key="10">
    <source>
        <dbReference type="PROSITE" id="PS50263"/>
    </source>
</evidence>
<dbReference type="AlphaFoldDB" id="A0A1T5E716"/>
<keyword evidence="4 7" id="KW-0547">Nucleotide-binding</keyword>
<feature type="binding site" evidence="7">
    <location>
        <position position="517"/>
    </location>
    <ligand>
        <name>deamido-NAD(+)</name>
        <dbReference type="ChEBI" id="CHEBI:58437"/>
        <note>ligand shared between two neighboring subunits</note>
    </ligand>
</feature>
<dbReference type="GO" id="GO:0005524">
    <property type="term" value="F:ATP binding"/>
    <property type="evidence" value="ECO:0007669"/>
    <property type="project" value="UniProtKB-UniRule"/>
</dbReference>